<name>A0A5C5X2Y6_9BACT</name>
<dbReference type="Proteomes" id="UP000318053">
    <property type="component" value="Unassembled WGS sequence"/>
</dbReference>
<organism evidence="1 2">
    <name type="scientific">Allorhodopirellula solitaria</name>
    <dbReference type="NCBI Taxonomy" id="2527987"/>
    <lineage>
        <taxon>Bacteria</taxon>
        <taxon>Pseudomonadati</taxon>
        <taxon>Planctomycetota</taxon>
        <taxon>Planctomycetia</taxon>
        <taxon>Pirellulales</taxon>
        <taxon>Pirellulaceae</taxon>
        <taxon>Allorhodopirellula</taxon>
    </lineage>
</organism>
<keyword evidence="2" id="KW-1185">Reference proteome</keyword>
<gene>
    <name evidence="1" type="ORF">CA85_40660</name>
</gene>
<reference evidence="1 2" key="1">
    <citation type="submission" date="2019-02" db="EMBL/GenBank/DDBJ databases">
        <title>Deep-cultivation of Planctomycetes and their phenomic and genomic characterization uncovers novel biology.</title>
        <authorList>
            <person name="Wiegand S."/>
            <person name="Jogler M."/>
            <person name="Boedeker C."/>
            <person name="Pinto D."/>
            <person name="Vollmers J."/>
            <person name="Rivas-Marin E."/>
            <person name="Kohn T."/>
            <person name="Peeters S.H."/>
            <person name="Heuer A."/>
            <person name="Rast P."/>
            <person name="Oberbeckmann S."/>
            <person name="Bunk B."/>
            <person name="Jeske O."/>
            <person name="Meyerdierks A."/>
            <person name="Storesund J.E."/>
            <person name="Kallscheuer N."/>
            <person name="Luecker S."/>
            <person name="Lage O.M."/>
            <person name="Pohl T."/>
            <person name="Merkel B.J."/>
            <person name="Hornburger P."/>
            <person name="Mueller R.-W."/>
            <person name="Bruemmer F."/>
            <person name="Labrenz M."/>
            <person name="Spormann A.M."/>
            <person name="Op Den Camp H."/>
            <person name="Overmann J."/>
            <person name="Amann R."/>
            <person name="Jetten M.S.M."/>
            <person name="Mascher T."/>
            <person name="Medema M.H."/>
            <person name="Devos D.P."/>
            <person name="Kaster A.-K."/>
            <person name="Ovreas L."/>
            <person name="Rohde M."/>
            <person name="Galperin M.Y."/>
            <person name="Jogler C."/>
        </authorList>
    </citation>
    <scope>NUCLEOTIDE SEQUENCE [LARGE SCALE GENOMIC DNA]</scope>
    <source>
        <strain evidence="1 2">CA85</strain>
    </source>
</reference>
<proteinExistence type="predicted"/>
<accession>A0A5C5X2Y6</accession>
<dbReference type="EMBL" id="SJPK01000012">
    <property type="protein sequence ID" value="TWT56533.1"/>
    <property type="molecule type" value="Genomic_DNA"/>
</dbReference>
<protein>
    <submittedName>
        <fullName evidence="1">Uncharacterized protein</fullName>
    </submittedName>
</protein>
<dbReference type="AlphaFoldDB" id="A0A5C5X2Y6"/>
<evidence type="ECO:0000313" key="2">
    <source>
        <dbReference type="Proteomes" id="UP000318053"/>
    </source>
</evidence>
<sequence>MVNDLRQMLPFLFVIKIPSPLLDRAEHLIDAAPRSLMRGPRTAVARDDETHSLHLGVATAAPKHVQPTHASR</sequence>
<comment type="caution">
    <text evidence="1">The sequence shown here is derived from an EMBL/GenBank/DDBJ whole genome shotgun (WGS) entry which is preliminary data.</text>
</comment>
<evidence type="ECO:0000313" key="1">
    <source>
        <dbReference type="EMBL" id="TWT56533.1"/>
    </source>
</evidence>